<evidence type="ECO:0000256" key="2">
    <source>
        <dbReference type="ARBA" id="ARBA00023315"/>
    </source>
</evidence>
<keyword evidence="2" id="KW-0012">Acyltransferase</keyword>
<protein>
    <submittedName>
        <fullName evidence="5">Acetyltransferase (GNAT) family protein</fullName>
    </submittedName>
</protein>
<dbReference type="CDD" id="cd04301">
    <property type="entry name" value="NAT_SF"/>
    <property type="match status" value="1"/>
</dbReference>
<evidence type="ECO:0000256" key="3">
    <source>
        <dbReference type="SAM" id="MobiDB-lite"/>
    </source>
</evidence>
<dbReference type="PANTHER" id="PTHR43877">
    <property type="entry name" value="AMINOALKYLPHOSPHONATE N-ACETYLTRANSFERASE-RELATED-RELATED"/>
    <property type="match status" value="1"/>
</dbReference>
<name>A0A1X6ZZM3_9RHOB</name>
<dbReference type="GO" id="GO:0016747">
    <property type="term" value="F:acyltransferase activity, transferring groups other than amino-acyl groups"/>
    <property type="evidence" value="ECO:0007669"/>
    <property type="project" value="InterPro"/>
</dbReference>
<dbReference type="Proteomes" id="UP000193963">
    <property type="component" value="Unassembled WGS sequence"/>
</dbReference>
<evidence type="ECO:0000256" key="1">
    <source>
        <dbReference type="ARBA" id="ARBA00022679"/>
    </source>
</evidence>
<feature type="region of interest" description="Disordered" evidence="3">
    <location>
        <begin position="1"/>
        <end position="22"/>
    </location>
</feature>
<feature type="compositionally biased region" description="Basic and acidic residues" evidence="3">
    <location>
        <begin position="10"/>
        <end position="22"/>
    </location>
</feature>
<dbReference type="AlphaFoldDB" id="A0A1X6ZZM3"/>
<evidence type="ECO:0000259" key="4">
    <source>
        <dbReference type="PROSITE" id="PS51186"/>
    </source>
</evidence>
<keyword evidence="6" id="KW-1185">Reference proteome</keyword>
<dbReference type="SUPFAM" id="SSF55729">
    <property type="entry name" value="Acyl-CoA N-acyltransferases (Nat)"/>
    <property type="match status" value="1"/>
</dbReference>
<dbReference type="RefSeq" id="WP_232618226.1">
    <property type="nucleotide sequence ID" value="NZ_FWFN01000007.1"/>
</dbReference>
<evidence type="ECO:0000313" key="6">
    <source>
        <dbReference type="Proteomes" id="UP000193963"/>
    </source>
</evidence>
<proteinExistence type="predicted"/>
<feature type="domain" description="N-acetyltransferase" evidence="4">
    <location>
        <begin position="72"/>
        <end position="236"/>
    </location>
</feature>
<organism evidence="5 6">
    <name type="scientific">Pseudooceanicola marinus</name>
    <dbReference type="NCBI Taxonomy" id="396013"/>
    <lineage>
        <taxon>Bacteria</taxon>
        <taxon>Pseudomonadati</taxon>
        <taxon>Pseudomonadota</taxon>
        <taxon>Alphaproteobacteria</taxon>
        <taxon>Rhodobacterales</taxon>
        <taxon>Paracoccaceae</taxon>
        <taxon>Pseudooceanicola</taxon>
    </lineage>
</organism>
<dbReference type="Pfam" id="PF13673">
    <property type="entry name" value="Acetyltransf_10"/>
    <property type="match status" value="1"/>
</dbReference>
<keyword evidence="1 5" id="KW-0808">Transferase</keyword>
<dbReference type="InterPro" id="IPR016181">
    <property type="entry name" value="Acyl_CoA_acyltransferase"/>
</dbReference>
<dbReference type="Gene3D" id="3.40.630.30">
    <property type="match status" value="1"/>
</dbReference>
<evidence type="ECO:0000313" key="5">
    <source>
        <dbReference type="EMBL" id="SLN66261.1"/>
    </source>
</evidence>
<accession>A0A1X6ZZM3</accession>
<sequence>MPLSSGEDTPPDHSDEPLHEGELAELLTARAAPAAPAQPALRPSLDTDRGALAAVLSAAPRKLAPVILPDDLMMRPGLPADTEALNRMLARSYRALLAPDYPAELLREALPFVKRPRPGLLTCGTYFLALDPADDRVLAAGGWTDTSPWGAAGRPGEGHVRHVATDPDVARQGLGRQIMGQVIRSATAAGVELLHCQATLTAVPFYESLGFEARGEIDLRLPNGLLFPAVQMRWRA</sequence>
<gene>
    <name evidence="5" type="ORF">PSM7751_03430</name>
</gene>
<dbReference type="InterPro" id="IPR050832">
    <property type="entry name" value="Bact_Acetyltransf"/>
</dbReference>
<dbReference type="InterPro" id="IPR000182">
    <property type="entry name" value="GNAT_dom"/>
</dbReference>
<reference evidence="5 6" key="1">
    <citation type="submission" date="2017-03" db="EMBL/GenBank/DDBJ databases">
        <authorList>
            <person name="Afonso C.L."/>
            <person name="Miller P.J."/>
            <person name="Scott M.A."/>
            <person name="Spackman E."/>
            <person name="Goraichik I."/>
            <person name="Dimitrov K.M."/>
            <person name="Suarez D.L."/>
            <person name="Swayne D.E."/>
        </authorList>
    </citation>
    <scope>NUCLEOTIDE SEQUENCE [LARGE SCALE GENOMIC DNA]</scope>
    <source>
        <strain evidence="5 6">CECT 7751</strain>
    </source>
</reference>
<dbReference type="PROSITE" id="PS51186">
    <property type="entry name" value="GNAT"/>
    <property type="match status" value="1"/>
</dbReference>
<dbReference type="EMBL" id="FWFN01000007">
    <property type="protein sequence ID" value="SLN66261.1"/>
    <property type="molecule type" value="Genomic_DNA"/>
</dbReference>